<dbReference type="AlphaFoldDB" id="A0A6B2H6P5"/>
<dbReference type="Proteomes" id="UP000478546">
    <property type="component" value="Unassembled WGS sequence"/>
</dbReference>
<keyword evidence="2" id="KW-1185">Reference proteome</keyword>
<sequence length="91" mass="10099">MSRQVHFTSVSPEAFNQLRDKLKQLGLTLQGNEGTISEKGVNATYNYSPEQQSLQINDLNVGFPASMMVNTDSLVQRMTQMVEEFGGRTAS</sequence>
<accession>A0A6B2H6P5</accession>
<name>A0A6B2H6P5_9BACT</name>
<organism evidence="1 2">
    <name type="scientific">Pontibacter fetidus</name>
    <dbReference type="NCBI Taxonomy" id="2700082"/>
    <lineage>
        <taxon>Bacteria</taxon>
        <taxon>Pseudomonadati</taxon>
        <taxon>Bacteroidota</taxon>
        <taxon>Cytophagia</taxon>
        <taxon>Cytophagales</taxon>
        <taxon>Hymenobacteraceae</taxon>
        <taxon>Pontibacter</taxon>
    </lineage>
</organism>
<dbReference type="RefSeq" id="WP_162345604.1">
    <property type="nucleotide sequence ID" value="NZ_JAAEAA010000006.1"/>
</dbReference>
<reference evidence="1 2" key="1">
    <citation type="submission" date="2020-01" db="EMBL/GenBank/DDBJ databases">
        <authorList>
            <person name="Kim M.K."/>
        </authorList>
    </citation>
    <scope>NUCLEOTIDE SEQUENCE [LARGE SCALE GENOMIC DNA]</scope>
    <source>
        <strain evidence="1 2">BT213</strain>
    </source>
</reference>
<dbReference type="EMBL" id="JAAEAA010000006">
    <property type="protein sequence ID" value="NDK55550.1"/>
    <property type="molecule type" value="Genomic_DNA"/>
</dbReference>
<evidence type="ECO:0000313" key="1">
    <source>
        <dbReference type="EMBL" id="NDK55550.1"/>
    </source>
</evidence>
<protein>
    <submittedName>
        <fullName evidence="1">Uncharacterized protein</fullName>
    </submittedName>
</protein>
<gene>
    <name evidence="1" type="ORF">GWO68_06460</name>
</gene>
<comment type="caution">
    <text evidence="1">The sequence shown here is derived from an EMBL/GenBank/DDBJ whole genome shotgun (WGS) entry which is preliminary data.</text>
</comment>
<proteinExistence type="predicted"/>
<evidence type="ECO:0000313" key="2">
    <source>
        <dbReference type="Proteomes" id="UP000478546"/>
    </source>
</evidence>